<gene>
    <name evidence="2" type="ORF">UFOPK2582_01691</name>
</gene>
<protein>
    <submittedName>
        <fullName evidence="2">Unannotated protein</fullName>
    </submittedName>
</protein>
<evidence type="ECO:0000256" key="1">
    <source>
        <dbReference type="SAM" id="MobiDB-lite"/>
    </source>
</evidence>
<accession>A0A6J6QXS6</accession>
<name>A0A6J6QXS6_9ZZZZ</name>
<feature type="region of interest" description="Disordered" evidence="1">
    <location>
        <begin position="119"/>
        <end position="148"/>
    </location>
</feature>
<reference evidence="2" key="1">
    <citation type="submission" date="2020-05" db="EMBL/GenBank/DDBJ databases">
        <authorList>
            <person name="Chiriac C."/>
            <person name="Salcher M."/>
            <person name="Ghai R."/>
            <person name="Kavagutti S V."/>
        </authorList>
    </citation>
    <scope>NUCLEOTIDE SEQUENCE</scope>
</reference>
<evidence type="ECO:0000313" key="2">
    <source>
        <dbReference type="EMBL" id="CAB4716450.1"/>
    </source>
</evidence>
<dbReference type="AlphaFoldDB" id="A0A6J6QXS6"/>
<dbReference type="EMBL" id="CAEZXS010000281">
    <property type="protein sequence ID" value="CAB4716450.1"/>
    <property type="molecule type" value="Genomic_DNA"/>
</dbReference>
<organism evidence="2">
    <name type="scientific">freshwater metagenome</name>
    <dbReference type="NCBI Taxonomy" id="449393"/>
    <lineage>
        <taxon>unclassified sequences</taxon>
        <taxon>metagenomes</taxon>
        <taxon>ecological metagenomes</taxon>
    </lineage>
</organism>
<proteinExistence type="predicted"/>
<sequence length="187" mass="19924">MIPSNRITTSCPCSTRRLAHSIANSATCVCSSAGRSNVEAITSPSIDRRMSVTSSGRSSSRRTMSSTSGWFCSIACATVCKTVVFPALGGATMSPRCPLPIGEIRSIIREVMSYGWSSRSNRSCSEGNTGVSSSKLTRSRANSGSTPLTASMRRSAGFFSPRLAGRLAPVSQSPRRRPSWRVCLTDT</sequence>